<evidence type="ECO:0000313" key="2">
    <source>
        <dbReference type="Proteomes" id="UP000216961"/>
    </source>
</evidence>
<accession>A0AA91TUI3</accession>
<dbReference type="SUPFAM" id="SSF51658">
    <property type="entry name" value="Xylose isomerase-like"/>
    <property type="match status" value="1"/>
</dbReference>
<proteinExistence type="predicted"/>
<dbReference type="RefSeq" id="WP_095329464.1">
    <property type="nucleotide sequence ID" value="NZ_NPBQ01000033.1"/>
</dbReference>
<dbReference type="Proteomes" id="UP000216961">
    <property type="component" value="Unassembled WGS sequence"/>
</dbReference>
<dbReference type="Gene3D" id="3.20.20.150">
    <property type="entry name" value="Divalent-metal-dependent TIM barrel enzymes"/>
    <property type="match status" value="1"/>
</dbReference>
<reference evidence="1 2" key="1">
    <citation type="submission" date="2017-07" db="EMBL/GenBank/DDBJ databases">
        <title>Isolation and whole genome analysis of endospore-forming bacteria from heroin.</title>
        <authorList>
            <person name="Kalinowski J."/>
            <person name="Ahrens B."/>
            <person name="Al-Dilaimi A."/>
            <person name="Winkler A."/>
            <person name="Wibberg D."/>
            <person name="Schleenbecker U."/>
            <person name="Ruckert C."/>
            <person name="Wolfel R."/>
            <person name="Grass G."/>
        </authorList>
    </citation>
    <scope>NUCLEOTIDE SEQUENCE [LARGE SCALE GENOMIC DNA]</scope>
    <source>
        <strain evidence="1 2">7521-2</strain>
    </source>
</reference>
<protein>
    <recommendedName>
        <fullName evidence="3">Xylose isomerase-like TIM barrel domain-containing protein</fullName>
    </recommendedName>
</protein>
<organism evidence="1 2">
    <name type="scientific">Niallia circulans</name>
    <name type="common">Bacillus circulans</name>
    <dbReference type="NCBI Taxonomy" id="1397"/>
    <lineage>
        <taxon>Bacteria</taxon>
        <taxon>Bacillati</taxon>
        <taxon>Bacillota</taxon>
        <taxon>Bacilli</taxon>
        <taxon>Bacillales</taxon>
        <taxon>Bacillaceae</taxon>
        <taxon>Niallia</taxon>
    </lineage>
</organism>
<dbReference type="InterPro" id="IPR036237">
    <property type="entry name" value="Xyl_isomerase-like_sf"/>
</dbReference>
<name>A0AA91TUI3_NIACI</name>
<evidence type="ECO:0008006" key="3">
    <source>
        <dbReference type="Google" id="ProtNLM"/>
    </source>
</evidence>
<comment type="caution">
    <text evidence="1">The sequence shown here is derived from an EMBL/GenBank/DDBJ whole genome shotgun (WGS) entry which is preliminary data.</text>
</comment>
<gene>
    <name evidence="1" type="ORF">CHH57_06475</name>
</gene>
<dbReference type="AlphaFoldDB" id="A0AA91TUI3"/>
<sequence length="261" mass="30235">MSTIYIPLNSFFDEKIATKDLLQAISIIEKSNASGIEIRRELLHEEELLTTLQHIQPILQQANLFTVYSAPIPIWNNAGAVNEQALHTILEESEILSAKWVKLPLGHYLENKSDLHDLWTIIHNYPSLSLLVENDQTREGGKIQPLATFFENASNLRMPIKMTFDIGNWTIQEEDALAAFQIFQPYIFYFHLKHVFKQGKHFFTEPLPLDPNADWRKMDHLIPAAIPRALEFSLERSMVEINKFIDIVHSNQRREKLHALN</sequence>
<evidence type="ECO:0000313" key="1">
    <source>
        <dbReference type="EMBL" id="PAD84094.1"/>
    </source>
</evidence>
<dbReference type="EMBL" id="NPBQ01000033">
    <property type="protein sequence ID" value="PAD84094.1"/>
    <property type="molecule type" value="Genomic_DNA"/>
</dbReference>